<keyword evidence="1 2" id="KW-0597">Phosphoprotein</keyword>
<dbReference type="Pfam" id="PF00072">
    <property type="entry name" value="Response_reg"/>
    <property type="match status" value="1"/>
</dbReference>
<name>A0ABR8BQJ6_9NOSO</name>
<comment type="caution">
    <text evidence="4">The sequence shown here is derived from an EMBL/GenBank/DDBJ whole genome shotgun (WGS) entry which is preliminary data.</text>
</comment>
<dbReference type="SUPFAM" id="SSF52172">
    <property type="entry name" value="CheY-like"/>
    <property type="match status" value="1"/>
</dbReference>
<dbReference type="InterPro" id="IPR001789">
    <property type="entry name" value="Sig_transdc_resp-reg_receiver"/>
</dbReference>
<accession>A0ABR8BQJ6</accession>
<dbReference type="PANTHER" id="PTHR44591">
    <property type="entry name" value="STRESS RESPONSE REGULATOR PROTEIN 1"/>
    <property type="match status" value="1"/>
</dbReference>
<organism evidence="4 5">
    <name type="scientific">Nostoc parmelioides FACHB-3921</name>
    <dbReference type="NCBI Taxonomy" id="2692909"/>
    <lineage>
        <taxon>Bacteria</taxon>
        <taxon>Bacillati</taxon>
        <taxon>Cyanobacteriota</taxon>
        <taxon>Cyanophyceae</taxon>
        <taxon>Nostocales</taxon>
        <taxon>Nostocaceae</taxon>
        <taxon>Nostoc</taxon>
    </lineage>
</organism>
<feature type="modified residue" description="4-aspartylphosphate" evidence="2">
    <location>
        <position position="56"/>
    </location>
</feature>
<dbReference type="SMART" id="SM00448">
    <property type="entry name" value="REC"/>
    <property type="match status" value="1"/>
</dbReference>
<dbReference type="InterPro" id="IPR050595">
    <property type="entry name" value="Bact_response_regulator"/>
</dbReference>
<reference evidence="4 5" key="1">
    <citation type="journal article" date="2020" name="ISME J.">
        <title>Comparative genomics reveals insights into cyanobacterial evolution and habitat adaptation.</title>
        <authorList>
            <person name="Chen M.Y."/>
            <person name="Teng W.K."/>
            <person name="Zhao L."/>
            <person name="Hu C.X."/>
            <person name="Zhou Y.K."/>
            <person name="Han B.P."/>
            <person name="Song L.R."/>
            <person name="Shu W.S."/>
        </authorList>
    </citation>
    <scope>NUCLEOTIDE SEQUENCE [LARGE SCALE GENOMIC DNA]</scope>
    <source>
        <strain evidence="4 5">FACHB-3921</strain>
    </source>
</reference>
<keyword evidence="5" id="KW-1185">Reference proteome</keyword>
<gene>
    <name evidence="4" type="ORF">H6G14_32820</name>
</gene>
<evidence type="ECO:0000256" key="1">
    <source>
        <dbReference type="ARBA" id="ARBA00022553"/>
    </source>
</evidence>
<evidence type="ECO:0000256" key="2">
    <source>
        <dbReference type="PROSITE-ProRule" id="PRU00169"/>
    </source>
</evidence>
<sequence>MAKTKNHILLCEDSRDTIDLLKLILEIEGYKVEASQNVCEGITKFEKNAPDLLITDLIIPGGNGREIINYIRQKLRLKKFPIIVLSAFADDLKLDSKMFLISKPIQIDLFVKTVKTILSK</sequence>
<dbReference type="EMBL" id="JACJQL010000162">
    <property type="protein sequence ID" value="MBD2255939.1"/>
    <property type="molecule type" value="Genomic_DNA"/>
</dbReference>
<dbReference type="PANTHER" id="PTHR44591:SF3">
    <property type="entry name" value="RESPONSE REGULATORY DOMAIN-CONTAINING PROTEIN"/>
    <property type="match status" value="1"/>
</dbReference>
<dbReference type="RefSeq" id="WP_190573218.1">
    <property type="nucleotide sequence ID" value="NZ_JACJQL010000162.1"/>
</dbReference>
<evidence type="ECO:0000259" key="3">
    <source>
        <dbReference type="PROSITE" id="PS50110"/>
    </source>
</evidence>
<protein>
    <submittedName>
        <fullName evidence="4">Response regulator</fullName>
    </submittedName>
</protein>
<evidence type="ECO:0000313" key="5">
    <source>
        <dbReference type="Proteomes" id="UP000621307"/>
    </source>
</evidence>
<evidence type="ECO:0000313" key="4">
    <source>
        <dbReference type="EMBL" id="MBD2255939.1"/>
    </source>
</evidence>
<proteinExistence type="predicted"/>
<dbReference type="Proteomes" id="UP000621307">
    <property type="component" value="Unassembled WGS sequence"/>
</dbReference>
<dbReference type="InterPro" id="IPR011006">
    <property type="entry name" value="CheY-like_superfamily"/>
</dbReference>
<dbReference type="Gene3D" id="3.40.50.2300">
    <property type="match status" value="1"/>
</dbReference>
<dbReference type="PROSITE" id="PS50110">
    <property type="entry name" value="RESPONSE_REGULATORY"/>
    <property type="match status" value="1"/>
</dbReference>
<feature type="domain" description="Response regulatory" evidence="3">
    <location>
        <begin position="7"/>
        <end position="118"/>
    </location>
</feature>